<accession>A0A1G4BK90</accession>
<name>A0A1G4BK90_9PEZI</name>
<reference evidence="1 2" key="1">
    <citation type="submission" date="2016-09" db="EMBL/GenBank/DDBJ databases">
        <authorList>
            <person name="Capua I."/>
            <person name="De Benedictis P."/>
            <person name="Joannis T."/>
            <person name="Lombin L.H."/>
            <person name="Cattoli G."/>
        </authorList>
    </citation>
    <scope>NUCLEOTIDE SEQUENCE [LARGE SCALE GENOMIC DNA]</scope>
    <source>
        <strain evidence="1 2">IMI 309357</strain>
    </source>
</reference>
<dbReference type="AlphaFoldDB" id="A0A1G4BK90"/>
<keyword evidence="2" id="KW-1185">Reference proteome</keyword>
<dbReference type="Proteomes" id="UP000176998">
    <property type="component" value="Unassembled WGS sequence"/>
</dbReference>
<evidence type="ECO:0000313" key="1">
    <source>
        <dbReference type="EMBL" id="OHF01861.1"/>
    </source>
</evidence>
<sequence>MGLRKKVEATIKSFFDAYMEDASQNETSIINREVPQTARATFSRENFAKDMAVSKFESTTILHLVVESEALEAAFTSTSDISFKDG</sequence>
<gene>
    <name evidence="1" type="ORF">CORC01_02739</name>
</gene>
<dbReference type="RefSeq" id="XP_022479003.1">
    <property type="nucleotide sequence ID" value="XM_022614389.1"/>
</dbReference>
<protein>
    <submittedName>
        <fullName evidence="1">Uncharacterized protein</fullName>
    </submittedName>
</protein>
<comment type="caution">
    <text evidence="1">The sequence shown here is derived from an EMBL/GenBank/DDBJ whole genome shotgun (WGS) entry which is preliminary data.</text>
</comment>
<dbReference type="OrthoDB" id="3758478at2759"/>
<dbReference type="GeneID" id="34555899"/>
<dbReference type="EMBL" id="MJBS01000016">
    <property type="protein sequence ID" value="OHF01861.1"/>
    <property type="molecule type" value="Genomic_DNA"/>
</dbReference>
<evidence type="ECO:0000313" key="2">
    <source>
        <dbReference type="Proteomes" id="UP000176998"/>
    </source>
</evidence>
<organism evidence="1 2">
    <name type="scientific">Colletotrichum orchidophilum</name>
    <dbReference type="NCBI Taxonomy" id="1209926"/>
    <lineage>
        <taxon>Eukaryota</taxon>
        <taxon>Fungi</taxon>
        <taxon>Dikarya</taxon>
        <taxon>Ascomycota</taxon>
        <taxon>Pezizomycotina</taxon>
        <taxon>Sordariomycetes</taxon>
        <taxon>Hypocreomycetidae</taxon>
        <taxon>Glomerellales</taxon>
        <taxon>Glomerellaceae</taxon>
        <taxon>Colletotrichum</taxon>
    </lineage>
</organism>
<proteinExistence type="predicted"/>